<name>A0ABV7EFP8_9SPHN</name>
<keyword evidence="5" id="KW-1015">Disulfide bond</keyword>
<dbReference type="Gene3D" id="2.60.120.1060">
    <property type="entry name" value="NPCBM/NEW2 domain"/>
    <property type="match status" value="1"/>
</dbReference>
<evidence type="ECO:0000256" key="5">
    <source>
        <dbReference type="RuleBase" id="RU361168"/>
    </source>
</evidence>
<feature type="signal peptide" evidence="6">
    <location>
        <begin position="1"/>
        <end position="26"/>
    </location>
</feature>
<evidence type="ECO:0000256" key="4">
    <source>
        <dbReference type="ARBA" id="ARBA00023295"/>
    </source>
</evidence>
<evidence type="ECO:0000259" key="7">
    <source>
        <dbReference type="SMART" id="SM00776"/>
    </source>
</evidence>
<keyword evidence="2 6" id="KW-0732">Signal</keyword>
<keyword evidence="4 5" id="KW-0326">Glycosidase</keyword>
<comment type="similarity">
    <text evidence="1 5">Belongs to the glycosyl hydrolase 27 family.</text>
</comment>
<reference evidence="9" key="1">
    <citation type="journal article" date="2019" name="Int. J. Syst. Evol. Microbiol.">
        <title>The Global Catalogue of Microorganisms (GCM) 10K type strain sequencing project: providing services to taxonomists for standard genome sequencing and annotation.</title>
        <authorList>
            <consortium name="The Broad Institute Genomics Platform"/>
            <consortium name="The Broad Institute Genome Sequencing Center for Infectious Disease"/>
            <person name="Wu L."/>
            <person name="Ma J."/>
        </authorList>
    </citation>
    <scope>NUCLEOTIDE SEQUENCE [LARGE SCALE GENOMIC DNA]</scope>
    <source>
        <strain evidence="9">KCTC 52606</strain>
    </source>
</reference>
<comment type="caution">
    <text evidence="8">The sequence shown here is derived from an EMBL/GenBank/DDBJ whole genome shotgun (WGS) entry which is preliminary data.</text>
</comment>
<dbReference type="Gene3D" id="2.60.40.1180">
    <property type="entry name" value="Golgi alpha-mannosidase II"/>
    <property type="match status" value="1"/>
</dbReference>
<dbReference type="EC" id="3.2.1.22" evidence="5"/>
<feature type="chain" id="PRO_5046555731" description="Alpha-galactosidase" evidence="6">
    <location>
        <begin position="27"/>
        <end position="648"/>
    </location>
</feature>
<protein>
    <recommendedName>
        <fullName evidence="5">Alpha-galactosidase</fullName>
        <ecNumber evidence="5">3.2.1.22</ecNumber>
    </recommendedName>
    <alternativeName>
        <fullName evidence="5">Melibiase</fullName>
    </alternativeName>
</protein>
<dbReference type="SMART" id="SM00776">
    <property type="entry name" value="NPCBM"/>
    <property type="match status" value="1"/>
</dbReference>
<dbReference type="EMBL" id="JBHRSU010000005">
    <property type="protein sequence ID" value="MFC3100366.1"/>
    <property type="molecule type" value="Genomic_DNA"/>
</dbReference>
<evidence type="ECO:0000313" key="8">
    <source>
        <dbReference type="EMBL" id="MFC3100366.1"/>
    </source>
</evidence>
<dbReference type="PANTHER" id="PTHR11452:SF36">
    <property type="entry name" value="ALPHA-GALACTOSIDASE"/>
    <property type="match status" value="1"/>
</dbReference>
<evidence type="ECO:0000256" key="6">
    <source>
        <dbReference type="SAM" id="SignalP"/>
    </source>
</evidence>
<dbReference type="PRINTS" id="PR00740">
    <property type="entry name" value="GLHYDRLASE27"/>
</dbReference>
<dbReference type="Pfam" id="PF08305">
    <property type="entry name" value="NPCBM"/>
    <property type="match status" value="1"/>
</dbReference>
<comment type="catalytic activity">
    <reaction evidence="5">
        <text>Hydrolysis of terminal, non-reducing alpha-D-galactose residues in alpha-D-galactosides, including galactose oligosaccharides, galactomannans and galactolipids.</text>
        <dbReference type="EC" id="3.2.1.22"/>
    </reaction>
</comment>
<dbReference type="Gene3D" id="3.20.20.70">
    <property type="entry name" value="Aldolase class I"/>
    <property type="match status" value="1"/>
</dbReference>
<gene>
    <name evidence="8" type="ORF">ACFODK_05620</name>
</gene>
<dbReference type="InterPro" id="IPR013222">
    <property type="entry name" value="Glyco_hyd_98_carb-bd"/>
</dbReference>
<dbReference type="Pfam" id="PF17801">
    <property type="entry name" value="Melibiase_C"/>
    <property type="match status" value="1"/>
</dbReference>
<dbReference type="SUPFAM" id="SSF49785">
    <property type="entry name" value="Galactose-binding domain-like"/>
    <property type="match status" value="1"/>
</dbReference>
<dbReference type="InterPro" id="IPR008979">
    <property type="entry name" value="Galactose-bd-like_sf"/>
</dbReference>
<feature type="domain" description="Glycosyl hydrolase family 98 putative carbohydrate-binding module" evidence="7">
    <location>
        <begin position="501"/>
        <end position="648"/>
    </location>
</feature>
<evidence type="ECO:0000313" key="9">
    <source>
        <dbReference type="Proteomes" id="UP001595378"/>
    </source>
</evidence>
<dbReference type="InterPro" id="IPR000111">
    <property type="entry name" value="Glyco_hydro_27/36_CS"/>
</dbReference>
<dbReference type="SUPFAM" id="SSF51445">
    <property type="entry name" value="(Trans)glycosidases"/>
    <property type="match status" value="1"/>
</dbReference>
<dbReference type="PANTHER" id="PTHR11452">
    <property type="entry name" value="ALPHA-GALACTOSIDASE/ALPHA-N-ACETYLGALACTOSAMINIDASE"/>
    <property type="match status" value="1"/>
</dbReference>
<dbReference type="Proteomes" id="UP001595378">
    <property type="component" value="Unassembled WGS sequence"/>
</dbReference>
<organism evidence="8 9">
    <name type="scientific">Alteraurantiacibacter lauratis</name>
    <dbReference type="NCBI Taxonomy" id="2054627"/>
    <lineage>
        <taxon>Bacteria</taxon>
        <taxon>Pseudomonadati</taxon>
        <taxon>Pseudomonadota</taxon>
        <taxon>Alphaproteobacteria</taxon>
        <taxon>Sphingomonadales</taxon>
        <taxon>Erythrobacteraceae</taxon>
        <taxon>Alteraurantiacibacter</taxon>
    </lineage>
</organism>
<dbReference type="InterPro" id="IPR013785">
    <property type="entry name" value="Aldolase_TIM"/>
</dbReference>
<evidence type="ECO:0000256" key="3">
    <source>
        <dbReference type="ARBA" id="ARBA00022801"/>
    </source>
</evidence>
<dbReference type="InterPro" id="IPR013780">
    <property type="entry name" value="Glyco_hydro_b"/>
</dbReference>
<dbReference type="InterPro" id="IPR002241">
    <property type="entry name" value="Glyco_hydro_27"/>
</dbReference>
<accession>A0ABV7EFP8</accession>
<keyword evidence="9" id="KW-1185">Reference proteome</keyword>
<dbReference type="Pfam" id="PF16499">
    <property type="entry name" value="Melibiase_2"/>
    <property type="match status" value="2"/>
</dbReference>
<dbReference type="SUPFAM" id="SSF51011">
    <property type="entry name" value="Glycosyl hydrolase domain"/>
    <property type="match status" value="1"/>
</dbReference>
<dbReference type="InterPro" id="IPR038637">
    <property type="entry name" value="NPCBM_sf"/>
</dbReference>
<dbReference type="InterPro" id="IPR017853">
    <property type="entry name" value="GH"/>
</dbReference>
<evidence type="ECO:0000256" key="1">
    <source>
        <dbReference type="ARBA" id="ARBA00009743"/>
    </source>
</evidence>
<dbReference type="CDD" id="cd14792">
    <property type="entry name" value="GH27"/>
    <property type="match status" value="1"/>
</dbReference>
<dbReference type="PROSITE" id="PS00512">
    <property type="entry name" value="ALPHA_GALACTOSIDASE"/>
    <property type="match status" value="1"/>
</dbReference>
<dbReference type="RefSeq" id="WP_377923236.1">
    <property type="nucleotide sequence ID" value="NZ_JBANRN010000002.1"/>
</dbReference>
<sequence>MRQAGWNWAAALLAATALAGATPALAQMAGQVMETGNPAADPLAPTGQWSAFSGGHAPLPPMGWNSWNAFYHDIDEEKVLAAATYIVDSGLAARGYRYINIDDGWWLKRDVDTGRMVINAANFPSAAQGDGTTSFRPFTDLLHAMGLKVGIYSDIGRNSCGQTFGHGAANNPQGSVAEREVGLYGHIDRDIALYFGEWGFDYIKVDGCGIRGMGAGNPNVAAGIYREFAPLIDVDSIGNTDVPAVQALFGEVRDALIRHNPDGDFVFSLCIWGSSDVRAWAHKFGNLSRTSEDISRHWGRMLHNLDSASRRELYAQPGNWNDPDMLFVGTGDFDANHLVEARSHFSLWAMLNAPLIIGFDMRQMTGELLAILGNEEIIALNQDAAGNQAVLAFDTDDIQIFVKTLADGSKATALFNRTSAPLDVVLTADHLKLRGDQPVALRDLWSGETTSFTGELTLTLAPRETRVLAASGARLLDGGLYLSEMPGAINVAEDGVVVPEHDPLVHRGILPWQQTRGVGDRHRYTGWGGARADSTPHGQALRIANRDFATGIGALANSRLEVRNNGFTRFRAEVGVDDTSVDTSTPVRFEVYGDGRLLAQSDWTRFGEAPELLEANVAGTHIVEIVARSEGAPARALAVVWGEAALLR</sequence>
<keyword evidence="3 5" id="KW-0378">Hydrolase</keyword>
<dbReference type="InterPro" id="IPR041233">
    <property type="entry name" value="Melibiase_C"/>
</dbReference>
<proteinExistence type="inferred from homology"/>
<evidence type="ECO:0000256" key="2">
    <source>
        <dbReference type="ARBA" id="ARBA00022729"/>
    </source>
</evidence>